<gene>
    <name evidence="1" type="ORF">DCAF_LOCUS25950</name>
</gene>
<name>A0AAV1SNZ1_9ROSI</name>
<keyword evidence="2" id="KW-1185">Reference proteome</keyword>
<evidence type="ECO:0000313" key="1">
    <source>
        <dbReference type="EMBL" id="CAK7355690.1"/>
    </source>
</evidence>
<sequence>MHSKIAVASYGWEIVGRKAKGRIGFTRAAELLRYLAPMKEPSRGKGKGGPSAGAISLSGQNYMKRVDHKLSNHNARAIVEVKSWASTTGDSNTKVLPVDAQADGA</sequence>
<dbReference type="AlphaFoldDB" id="A0AAV1SNZ1"/>
<accession>A0AAV1SNZ1</accession>
<reference evidence="1 2" key="1">
    <citation type="submission" date="2024-01" db="EMBL/GenBank/DDBJ databases">
        <authorList>
            <person name="Waweru B."/>
        </authorList>
    </citation>
    <scope>NUCLEOTIDE SEQUENCE [LARGE SCALE GENOMIC DNA]</scope>
</reference>
<organism evidence="1 2">
    <name type="scientific">Dovyalis caffra</name>
    <dbReference type="NCBI Taxonomy" id="77055"/>
    <lineage>
        <taxon>Eukaryota</taxon>
        <taxon>Viridiplantae</taxon>
        <taxon>Streptophyta</taxon>
        <taxon>Embryophyta</taxon>
        <taxon>Tracheophyta</taxon>
        <taxon>Spermatophyta</taxon>
        <taxon>Magnoliopsida</taxon>
        <taxon>eudicotyledons</taxon>
        <taxon>Gunneridae</taxon>
        <taxon>Pentapetalae</taxon>
        <taxon>rosids</taxon>
        <taxon>fabids</taxon>
        <taxon>Malpighiales</taxon>
        <taxon>Salicaceae</taxon>
        <taxon>Flacourtieae</taxon>
        <taxon>Dovyalis</taxon>
    </lineage>
</organism>
<protein>
    <submittedName>
        <fullName evidence="1">Uncharacterized protein</fullName>
    </submittedName>
</protein>
<proteinExistence type="predicted"/>
<evidence type="ECO:0000313" key="2">
    <source>
        <dbReference type="Proteomes" id="UP001314170"/>
    </source>
</evidence>
<dbReference type="EMBL" id="CAWUPB010001196">
    <property type="protein sequence ID" value="CAK7355690.1"/>
    <property type="molecule type" value="Genomic_DNA"/>
</dbReference>
<dbReference type="Proteomes" id="UP001314170">
    <property type="component" value="Unassembled WGS sequence"/>
</dbReference>
<comment type="caution">
    <text evidence="1">The sequence shown here is derived from an EMBL/GenBank/DDBJ whole genome shotgun (WGS) entry which is preliminary data.</text>
</comment>